<keyword evidence="6" id="KW-0067">ATP-binding</keyword>
<keyword evidence="6" id="KW-0378">Hydrolase</keyword>
<dbReference type="InterPro" id="IPR010994">
    <property type="entry name" value="RuvA_2-like"/>
</dbReference>
<accession>A0A645EJ18</accession>
<dbReference type="Pfam" id="PF14520">
    <property type="entry name" value="HHH_5"/>
    <property type="match status" value="1"/>
</dbReference>
<dbReference type="EC" id="3.6.4.12" evidence="6"/>
<keyword evidence="4" id="KW-0234">DNA repair</keyword>
<keyword evidence="2" id="KW-0227">DNA damage</keyword>
<evidence type="ECO:0000256" key="2">
    <source>
        <dbReference type="ARBA" id="ARBA00022763"/>
    </source>
</evidence>
<organism evidence="6">
    <name type="scientific">bioreactor metagenome</name>
    <dbReference type="NCBI Taxonomy" id="1076179"/>
    <lineage>
        <taxon>unclassified sequences</taxon>
        <taxon>metagenomes</taxon>
        <taxon>ecological metagenomes</taxon>
    </lineage>
</organism>
<keyword evidence="6" id="KW-0547">Nucleotide-binding</keyword>
<dbReference type="GO" id="GO:0006281">
    <property type="term" value="P:DNA repair"/>
    <property type="evidence" value="ECO:0007669"/>
    <property type="project" value="UniProtKB-KW"/>
</dbReference>
<keyword evidence="3" id="KW-0238">DNA-binding</keyword>
<reference evidence="6" key="1">
    <citation type="submission" date="2019-08" db="EMBL/GenBank/DDBJ databases">
        <authorList>
            <person name="Kucharzyk K."/>
            <person name="Murdoch R.W."/>
            <person name="Higgins S."/>
            <person name="Loffler F."/>
        </authorList>
    </citation>
    <scope>NUCLEOTIDE SEQUENCE</scope>
</reference>
<dbReference type="InterPro" id="IPR003583">
    <property type="entry name" value="Hlx-hairpin-Hlx_DNA-bd_motif"/>
</dbReference>
<gene>
    <name evidence="6" type="primary">ruvA_36</name>
    <name evidence="6" type="ORF">SDC9_148342</name>
</gene>
<dbReference type="EMBL" id="VSSQ01047162">
    <property type="protein sequence ID" value="MPN01139.1"/>
    <property type="molecule type" value="Genomic_DNA"/>
</dbReference>
<evidence type="ECO:0000256" key="1">
    <source>
        <dbReference type="ARBA" id="ARBA00022490"/>
    </source>
</evidence>
<evidence type="ECO:0000256" key="3">
    <source>
        <dbReference type="ARBA" id="ARBA00023125"/>
    </source>
</evidence>
<keyword evidence="6" id="KW-0347">Helicase</keyword>
<dbReference type="SUPFAM" id="SSF47781">
    <property type="entry name" value="RuvA domain 2-like"/>
    <property type="match status" value="1"/>
</dbReference>
<dbReference type="Pfam" id="PF01330">
    <property type="entry name" value="RuvA_N"/>
    <property type="match status" value="1"/>
</dbReference>
<name>A0A645EJ18_9ZZZZ</name>
<dbReference type="InterPro" id="IPR012340">
    <property type="entry name" value="NA-bd_OB-fold"/>
</dbReference>
<keyword evidence="1" id="KW-0963">Cytoplasm</keyword>
<dbReference type="Gene3D" id="1.10.150.20">
    <property type="entry name" value="5' to 3' exonuclease, C-terminal subdomain"/>
    <property type="match status" value="1"/>
</dbReference>
<dbReference type="Gene3D" id="2.40.50.140">
    <property type="entry name" value="Nucleic acid-binding proteins"/>
    <property type="match status" value="1"/>
</dbReference>
<dbReference type="AlphaFoldDB" id="A0A645EJ18"/>
<dbReference type="HAMAP" id="MF_00031">
    <property type="entry name" value="DNA_HJ_migration_RuvA"/>
    <property type="match status" value="1"/>
</dbReference>
<evidence type="ECO:0000256" key="4">
    <source>
        <dbReference type="ARBA" id="ARBA00023204"/>
    </source>
</evidence>
<dbReference type="GO" id="GO:0006310">
    <property type="term" value="P:DNA recombination"/>
    <property type="evidence" value="ECO:0007669"/>
    <property type="project" value="InterPro"/>
</dbReference>
<dbReference type="InterPro" id="IPR013849">
    <property type="entry name" value="DNA_helicase_Holl-junc_RuvA_I"/>
</dbReference>
<dbReference type="SUPFAM" id="SSF50249">
    <property type="entry name" value="Nucleic acid-binding proteins"/>
    <property type="match status" value="1"/>
</dbReference>
<sequence length="187" mass="20868">MISSLKGKIDRVSGDYIEIEVGGVGYLVFMGKKNYQLDDEIKIYTYMAVSENEIALYGFENWEDVNLFKMLISVSGVGPKTGAQILAGTKSDLVIKAIGNADVDFFQKIKGIGKKTAQRIIIDLKSKIGGLGELDLAADEDVKEDELWMSLKQLGFDKKEIEKVIKKLPTEIVIIEEKISWCLQNLN</sequence>
<comment type="caution">
    <text evidence="6">The sequence shown here is derived from an EMBL/GenBank/DDBJ whole genome shotgun (WGS) entry which is preliminary data.</text>
</comment>
<dbReference type="InterPro" id="IPR000085">
    <property type="entry name" value="RuvA"/>
</dbReference>
<dbReference type="NCBIfam" id="TIGR00084">
    <property type="entry name" value="ruvA"/>
    <property type="match status" value="1"/>
</dbReference>
<dbReference type="GO" id="GO:0016787">
    <property type="term" value="F:hydrolase activity"/>
    <property type="evidence" value="ECO:0007669"/>
    <property type="project" value="UniProtKB-KW"/>
</dbReference>
<evidence type="ECO:0000313" key="6">
    <source>
        <dbReference type="EMBL" id="MPN01139.1"/>
    </source>
</evidence>
<feature type="domain" description="Helix-hairpin-helix DNA-binding motif class 1" evidence="5">
    <location>
        <begin position="69"/>
        <end position="88"/>
    </location>
</feature>
<dbReference type="SMART" id="SM00278">
    <property type="entry name" value="HhH1"/>
    <property type="match status" value="2"/>
</dbReference>
<proteinExistence type="inferred from homology"/>
<dbReference type="GO" id="GO:0005524">
    <property type="term" value="F:ATP binding"/>
    <property type="evidence" value="ECO:0007669"/>
    <property type="project" value="InterPro"/>
</dbReference>
<evidence type="ECO:0000259" key="5">
    <source>
        <dbReference type="SMART" id="SM00278"/>
    </source>
</evidence>
<dbReference type="GO" id="GO:0009378">
    <property type="term" value="F:four-way junction helicase activity"/>
    <property type="evidence" value="ECO:0007669"/>
    <property type="project" value="InterPro"/>
</dbReference>
<protein>
    <submittedName>
        <fullName evidence="6">Holliday junction ATP-dependent DNA helicase RuvA</fullName>
        <ecNumber evidence="6">3.6.4.12</ecNumber>
    </submittedName>
</protein>
<feature type="domain" description="Helix-hairpin-helix DNA-binding motif class 1" evidence="5">
    <location>
        <begin position="104"/>
        <end position="123"/>
    </location>
</feature>
<dbReference type="GO" id="GO:0003677">
    <property type="term" value="F:DNA binding"/>
    <property type="evidence" value="ECO:0007669"/>
    <property type="project" value="UniProtKB-KW"/>
</dbReference>